<dbReference type="InterPro" id="IPR029063">
    <property type="entry name" value="SAM-dependent_MTases_sf"/>
</dbReference>
<dbReference type="OrthoDB" id="411785at2759"/>
<dbReference type="PhylomeDB" id="E9GM19"/>
<gene>
    <name evidence="12" type="ORF">DAPPUDRAFT_104372</name>
</gene>
<evidence type="ECO:0000256" key="3">
    <source>
        <dbReference type="ARBA" id="ARBA00022603"/>
    </source>
</evidence>
<dbReference type="AlphaFoldDB" id="E9GM19"/>
<keyword evidence="2" id="KW-0597">Phosphoprotein</keyword>
<protein>
    <recommendedName>
        <fullName evidence="9">EEF1A lysine methyltransferase 4</fullName>
    </recommendedName>
</protein>
<comment type="function">
    <text evidence="8">Protein-lysine methyltransferase that efficiently catalyzes three successive methylations on 'Lys-36' in eukaryotic translation elongation factor 1 alpha (EEF1A1 or EEF1A2).</text>
</comment>
<dbReference type="OMA" id="HWAVMDA"/>
<dbReference type="SUPFAM" id="SSF53335">
    <property type="entry name" value="S-adenosyl-L-methionine-dependent methyltransferases"/>
    <property type="match status" value="1"/>
</dbReference>
<comment type="catalytic activity">
    <reaction evidence="7">
        <text>N(6),N(6)-dimethyl-L-lysyl-[protein] + S-adenosyl-L-methionine = N(6),N(6),N(6)-trimethyl-L-lysyl-[protein] + S-adenosyl-L-homocysteine + H(+)</text>
        <dbReference type="Rhea" id="RHEA:54200"/>
        <dbReference type="Rhea" id="RHEA-COMP:13826"/>
        <dbReference type="Rhea" id="RHEA-COMP:13827"/>
        <dbReference type="ChEBI" id="CHEBI:15378"/>
        <dbReference type="ChEBI" id="CHEBI:57856"/>
        <dbReference type="ChEBI" id="CHEBI:59789"/>
        <dbReference type="ChEBI" id="CHEBI:61961"/>
        <dbReference type="ChEBI" id="CHEBI:61976"/>
    </reaction>
</comment>
<comment type="catalytic activity">
    <reaction evidence="6">
        <text>N(6)-methyl-L-lysyl-[protein] + S-adenosyl-L-methionine = N(6),N(6)-dimethyl-L-lysyl-[protein] + S-adenosyl-L-homocysteine + H(+)</text>
        <dbReference type="Rhea" id="RHEA:54196"/>
        <dbReference type="Rhea" id="RHEA-COMP:13053"/>
        <dbReference type="Rhea" id="RHEA-COMP:13827"/>
        <dbReference type="ChEBI" id="CHEBI:15378"/>
        <dbReference type="ChEBI" id="CHEBI:57856"/>
        <dbReference type="ChEBI" id="CHEBI:59789"/>
        <dbReference type="ChEBI" id="CHEBI:61929"/>
        <dbReference type="ChEBI" id="CHEBI:61976"/>
    </reaction>
</comment>
<evidence type="ECO:0000256" key="1">
    <source>
        <dbReference type="ARBA" id="ARBA00008361"/>
    </source>
</evidence>
<dbReference type="CDD" id="cd02440">
    <property type="entry name" value="AdoMet_MTases"/>
    <property type="match status" value="1"/>
</dbReference>
<dbReference type="Proteomes" id="UP000000305">
    <property type="component" value="Unassembled WGS sequence"/>
</dbReference>
<evidence type="ECO:0000256" key="9">
    <source>
        <dbReference type="ARBA" id="ARBA00067848"/>
    </source>
</evidence>
<sequence length="253" mass="29449">MSCLPDKNTDYSSVDYWNERYGSEESFEWCKSYSVFKDLIRKEVQPSDRILMLGCGNSSLSEDMYRDGFHNITNVDYSTVVVENMKNRSEEARSMQWLVMDIKDLKFESGSFDIVIEKATLDALLVGERDPWSLSSDSRTLMDDILIQVSQVLSSRGRFISITFAQPHFRKRIYARELYGWSIRTETFGDGFHFFFYVMTKGERLSDHDAQLDKSAWTNNHNNLESQPAVTRLQQREDNNDDCSSSYLNSIEM</sequence>
<reference evidence="12 13" key="1">
    <citation type="journal article" date="2011" name="Science">
        <title>The ecoresponsive genome of Daphnia pulex.</title>
        <authorList>
            <person name="Colbourne J.K."/>
            <person name="Pfrender M.E."/>
            <person name="Gilbert D."/>
            <person name="Thomas W.K."/>
            <person name="Tucker A."/>
            <person name="Oakley T.H."/>
            <person name="Tokishita S."/>
            <person name="Aerts A."/>
            <person name="Arnold G.J."/>
            <person name="Basu M.K."/>
            <person name="Bauer D.J."/>
            <person name="Caceres C.E."/>
            <person name="Carmel L."/>
            <person name="Casola C."/>
            <person name="Choi J.H."/>
            <person name="Detter J.C."/>
            <person name="Dong Q."/>
            <person name="Dusheyko S."/>
            <person name="Eads B.D."/>
            <person name="Frohlich T."/>
            <person name="Geiler-Samerotte K.A."/>
            <person name="Gerlach D."/>
            <person name="Hatcher P."/>
            <person name="Jogdeo S."/>
            <person name="Krijgsveld J."/>
            <person name="Kriventseva E.V."/>
            <person name="Kultz D."/>
            <person name="Laforsch C."/>
            <person name="Lindquist E."/>
            <person name="Lopez J."/>
            <person name="Manak J.R."/>
            <person name="Muller J."/>
            <person name="Pangilinan J."/>
            <person name="Patwardhan R.P."/>
            <person name="Pitluck S."/>
            <person name="Pritham E.J."/>
            <person name="Rechtsteiner A."/>
            <person name="Rho M."/>
            <person name="Rogozin I.B."/>
            <person name="Sakarya O."/>
            <person name="Salamov A."/>
            <person name="Schaack S."/>
            <person name="Shapiro H."/>
            <person name="Shiga Y."/>
            <person name="Skalitzky C."/>
            <person name="Smith Z."/>
            <person name="Souvorov A."/>
            <person name="Sung W."/>
            <person name="Tang Z."/>
            <person name="Tsuchiya D."/>
            <person name="Tu H."/>
            <person name="Vos H."/>
            <person name="Wang M."/>
            <person name="Wolf Y.I."/>
            <person name="Yamagata H."/>
            <person name="Yamada T."/>
            <person name="Ye Y."/>
            <person name="Shaw J.R."/>
            <person name="Andrews J."/>
            <person name="Crease T.J."/>
            <person name="Tang H."/>
            <person name="Lucas S.M."/>
            <person name="Robertson H.M."/>
            <person name="Bork P."/>
            <person name="Koonin E.V."/>
            <person name="Zdobnov E.M."/>
            <person name="Grigoriev I.V."/>
            <person name="Lynch M."/>
            <person name="Boore J.L."/>
        </authorList>
    </citation>
    <scope>NUCLEOTIDE SEQUENCE [LARGE SCALE GENOMIC DNA]</scope>
</reference>
<dbReference type="GO" id="GO:0008168">
    <property type="term" value="F:methyltransferase activity"/>
    <property type="evidence" value="ECO:0007669"/>
    <property type="project" value="UniProtKB-KW"/>
</dbReference>
<evidence type="ECO:0000256" key="6">
    <source>
        <dbReference type="ARBA" id="ARBA00048653"/>
    </source>
</evidence>
<feature type="region of interest" description="Disordered" evidence="10">
    <location>
        <begin position="234"/>
        <end position="253"/>
    </location>
</feature>
<dbReference type="KEGG" id="dpx:DAPPUDRAFT_104372"/>
<evidence type="ECO:0000256" key="8">
    <source>
        <dbReference type="ARBA" id="ARBA00059299"/>
    </source>
</evidence>
<evidence type="ECO:0000256" key="2">
    <source>
        <dbReference type="ARBA" id="ARBA00022553"/>
    </source>
</evidence>
<evidence type="ECO:0000256" key="10">
    <source>
        <dbReference type="SAM" id="MobiDB-lite"/>
    </source>
</evidence>
<feature type="domain" description="Methyltransferase type 11" evidence="11">
    <location>
        <begin position="51"/>
        <end position="124"/>
    </location>
</feature>
<keyword evidence="3" id="KW-0489">Methyltransferase</keyword>
<name>E9GM19_DAPPU</name>
<evidence type="ECO:0000259" key="11">
    <source>
        <dbReference type="Pfam" id="PF08241"/>
    </source>
</evidence>
<keyword evidence="13" id="KW-1185">Reference proteome</keyword>
<evidence type="ECO:0000313" key="12">
    <source>
        <dbReference type="EMBL" id="EFX79465.1"/>
    </source>
</evidence>
<keyword evidence="5" id="KW-0949">S-adenosyl-L-methionine</keyword>
<dbReference type="EMBL" id="GL732552">
    <property type="protein sequence ID" value="EFX79465.1"/>
    <property type="molecule type" value="Genomic_DNA"/>
</dbReference>
<dbReference type="InterPro" id="IPR013216">
    <property type="entry name" value="Methyltransf_11"/>
</dbReference>
<dbReference type="Pfam" id="PF08241">
    <property type="entry name" value="Methyltransf_11"/>
    <property type="match status" value="1"/>
</dbReference>
<accession>E9GM19</accession>
<dbReference type="eggNOG" id="KOG2352">
    <property type="taxonomic scope" value="Eukaryota"/>
</dbReference>
<comment type="similarity">
    <text evidence="1">Belongs to the methyltransferase superfamily.</text>
</comment>
<dbReference type="HOGENOM" id="CLU_065920_2_1_1"/>
<evidence type="ECO:0000313" key="13">
    <source>
        <dbReference type="Proteomes" id="UP000000305"/>
    </source>
</evidence>
<dbReference type="InterPro" id="IPR051419">
    <property type="entry name" value="Lys/N-term_MeTrsfase_sf"/>
</dbReference>
<dbReference type="GO" id="GO:0032259">
    <property type="term" value="P:methylation"/>
    <property type="evidence" value="ECO:0007669"/>
    <property type="project" value="UniProtKB-KW"/>
</dbReference>
<feature type="compositionally biased region" description="Polar residues" evidence="10">
    <location>
        <begin position="242"/>
        <end position="253"/>
    </location>
</feature>
<evidence type="ECO:0000256" key="4">
    <source>
        <dbReference type="ARBA" id="ARBA00022679"/>
    </source>
</evidence>
<dbReference type="PANTHER" id="PTHR12176:SF80">
    <property type="entry name" value="EEF1A LYSINE METHYLTRANSFERASE 4"/>
    <property type="match status" value="1"/>
</dbReference>
<dbReference type="InParanoid" id="E9GM19"/>
<dbReference type="FunFam" id="3.40.50.150:FF:000111">
    <property type="entry name" value="EEF1A lysine methyltransferase 4"/>
    <property type="match status" value="1"/>
</dbReference>
<keyword evidence="4" id="KW-0808">Transferase</keyword>
<evidence type="ECO:0000256" key="5">
    <source>
        <dbReference type="ARBA" id="ARBA00022691"/>
    </source>
</evidence>
<dbReference type="Gene3D" id="3.40.50.150">
    <property type="entry name" value="Vaccinia Virus protein VP39"/>
    <property type="match status" value="1"/>
</dbReference>
<organism evidence="12 13">
    <name type="scientific">Daphnia pulex</name>
    <name type="common">Water flea</name>
    <dbReference type="NCBI Taxonomy" id="6669"/>
    <lineage>
        <taxon>Eukaryota</taxon>
        <taxon>Metazoa</taxon>
        <taxon>Ecdysozoa</taxon>
        <taxon>Arthropoda</taxon>
        <taxon>Crustacea</taxon>
        <taxon>Branchiopoda</taxon>
        <taxon>Diplostraca</taxon>
        <taxon>Cladocera</taxon>
        <taxon>Anomopoda</taxon>
        <taxon>Daphniidae</taxon>
        <taxon>Daphnia</taxon>
    </lineage>
</organism>
<proteinExistence type="inferred from homology"/>
<dbReference type="PANTHER" id="PTHR12176">
    <property type="entry name" value="SAM-DEPENDENT METHYLTRANSFERASE SUPERFAMILY PROTEIN"/>
    <property type="match status" value="1"/>
</dbReference>
<evidence type="ECO:0000256" key="7">
    <source>
        <dbReference type="ARBA" id="ARBA00052410"/>
    </source>
</evidence>